<feature type="non-terminal residue" evidence="2">
    <location>
        <position position="1"/>
    </location>
</feature>
<keyword evidence="3" id="KW-1185">Reference proteome</keyword>
<dbReference type="AlphaFoldDB" id="A0A9N7NH71"/>
<gene>
    <name evidence="2" type="ORF">SHERM_02159</name>
</gene>
<organism evidence="2 3">
    <name type="scientific">Striga hermonthica</name>
    <name type="common">Purple witchweed</name>
    <name type="synonym">Buchnera hermonthica</name>
    <dbReference type="NCBI Taxonomy" id="68872"/>
    <lineage>
        <taxon>Eukaryota</taxon>
        <taxon>Viridiplantae</taxon>
        <taxon>Streptophyta</taxon>
        <taxon>Embryophyta</taxon>
        <taxon>Tracheophyta</taxon>
        <taxon>Spermatophyta</taxon>
        <taxon>Magnoliopsida</taxon>
        <taxon>eudicotyledons</taxon>
        <taxon>Gunneridae</taxon>
        <taxon>Pentapetalae</taxon>
        <taxon>asterids</taxon>
        <taxon>lamiids</taxon>
        <taxon>Lamiales</taxon>
        <taxon>Orobanchaceae</taxon>
        <taxon>Buchnereae</taxon>
        <taxon>Striga</taxon>
    </lineage>
</organism>
<evidence type="ECO:0000313" key="2">
    <source>
        <dbReference type="EMBL" id="CAA0829954.1"/>
    </source>
</evidence>
<proteinExistence type="predicted"/>
<reference evidence="2" key="1">
    <citation type="submission" date="2019-12" db="EMBL/GenBank/DDBJ databases">
        <authorList>
            <person name="Scholes J."/>
        </authorList>
    </citation>
    <scope>NUCLEOTIDE SEQUENCE</scope>
</reference>
<dbReference type="Proteomes" id="UP001153555">
    <property type="component" value="Unassembled WGS sequence"/>
</dbReference>
<feature type="non-terminal residue" evidence="2">
    <location>
        <position position="174"/>
    </location>
</feature>
<evidence type="ECO:0000313" key="3">
    <source>
        <dbReference type="Proteomes" id="UP001153555"/>
    </source>
</evidence>
<dbReference type="EMBL" id="CACSLK010027792">
    <property type="protein sequence ID" value="CAA0829954.1"/>
    <property type="molecule type" value="Genomic_DNA"/>
</dbReference>
<evidence type="ECO:0000256" key="1">
    <source>
        <dbReference type="SAM" id="MobiDB-lite"/>
    </source>
</evidence>
<feature type="region of interest" description="Disordered" evidence="1">
    <location>
        <begin position="128"/>
        <end position="159"/>
    </location>
</feature>
<sequence length="174" mass="18546">YSAASCARPPLALPIPRRARLRARASHASSLAPPLPCLVPRGLGFSRPPVTRASPCALLFRDRPCACMRPAPPIPSAHRPALAPVAQSRAIARTLPRPLIPRAYAPTSTTCSPTVHPRTPIAAHVLATRPRASPPDARLSPVRPSVTPDHPSALTTTSVSRVYRAPLRACTRAR</sequence>
<protein>
    <submittedName>
        <fullName evidence="2">Uncharacterized protein</fullName>
    </submittedName>
</protein>
<comment type="caution">
    <text evidence="2">The sequence shown here is derived from an EMBL/GenBank/DDBJ whole genome shotgun (WGS) entry which is preliminary data.</text>
</comment>
<name>A0A9N7NH71_STRHE</name>
<accession>A0A9N7NH71</accession>